<dbReference type="SMART" id="SM00858">
    <property type="entry name" value="SAF"/>
    <property type="match status" value="1"/>
</dbReference>
<evidence type="ECO:0000256" key="3">
    <source>
        <dbReference type="ARBA" id="ARBA00022764"/>
    </source>
</evidence>
<comment type="caution">
    <text evidence="6">The sequence shown here is derived from an EMBL/GenBank/DDBJ whole genome shotgun (WGS) entry which is preliminary data.</text>
</comment>
<dbReference type="CDD" id="cd11614">
    <property type="entry name" value="SAF_CpaB_FlgA_like"/>
    <property type="match status" value="1"/>
</dbReference>
<dbReference type="Pfam" id="PF13144">
    <property type="entry name" value="ChapFlgA"/>
    <property type="match status" value="1"/>
</dbReference>
<dbReference type="InterPro" id="IPR017585">
    <property type="entry name" value="SAF_FlgA"/>
</dbReference>
<evidence type="ECO:0000256" key="1">
    <source>
        <dbReference type="ARBA" id="ARBA00004418"/>
    </source>
</evidence>
<comment type="similarity">
    <text evidence="4">Belongs to the FlgA family.</text>
</comment>
<dbReference type="InterPro" id="IPR013974">
    <property type="entry name" value="SAF"/>
</dbReference>
<evidence type="ECO:0000313" key="6">
    <source>
        <dbReference type="EMBL" id="GAA5074894.1"/>
    </source>
</evidence>
<keyword evidence="3 4" id="KW-0574">Periplasm</keyword>
<keyword evidence="4" id="KW-1005">Bacterial flagellum biogenesis</keyword>
<keyword evidence="6" id="KW-0966">Cell projection</keyword>
<name>A0ABP9LFD5_9RHOB</name>
<dbReference type="RefSeq" id="WP_259553888.1">
    <property type="nucleotide sequence ID" value="NZ_BAABHW010000002.1"/>
</dbReference>
<reference evidence="7" key="1">
    <citation type="journal article" date="2019" name="Int. J. Syst. Evol. Microbiol.">
        <title>The Global Catalogue of Microorganisms (GCM) 10K type strain sequencing project: providing services to taxonomists for standard genome sequencing and annotation.</title>
        <authorList>
            <consortium name="The Broad Institute Genomics Platform"/>
            <consortium name="The Broad Institute Genome Sequencing Center for Infectious Disease"/>
            <person name="Wu L."/>
            <person name="Ma J."/>
        </authorList>
    </citation>
    <scope>NUCLEOTIDE SEQUENCE [LARGE SCALE GENOMIC DNA]</scope>
    <source>
        <strain evidence="7">JCM 18015</strain>
    </source>
</reference>
<dbReference type="PANTHER" id="PTHR36307">
    <property type="entry name" value="FLAGELLA BASAL BODY P-RING FORMATION PROTEIN FLGA"/>
    <property type="match status" value="1"/>
</dbReference>
<accession>A0ABP9LFD5</accession>
<feature type="chain" id="PRO_5045013448" description="Flagella basal body P-ring formation protein FlgA" evidence="4">
    <location>
        <begin position="17"/>
        <end position="139"/>
    </location>
</feature>
<dbReference type="Proteomes" id="UP001499910">
    <property type="component" value="Unassembled WGS sequence"/>
</dbReference>
<evidence type="ECO:0000259" key="5">
    <source>
        <dbReference type="SMART" id="SM00858"/>
    </source>
</evidence>
<dbReference type="PANTHER" id="PTHR36307:SF1">
    <property type="entry name" value="FLAGELLA BASAL BODY P-RING FORMATION PROTEIN FLGA"/>
    <property type="match status" value="1"/>
</dbReference>
<keyword evidence="7" id="KW-1185">Reference proteome</keyword>
<protein>
    <recommendedName>
        <fullName evidence="4">Flagella basal body P-ring formation protein FlgA</fullName>
    </recommendedName>
</protein>
<evidence type="ECO:0000256" key="2">
    <source>
        <dbReference type="ARBA" id="ARBA00022729"/>
    </source>
</evidence>
<organism evidence="6 7">
    <name type="scientific">[Roseibacterium] beibuensis</name>
    <dbReference type="NCBI Taxonomy" id="1193142"/>
    <lineage>
        <taxon>Bacteria</taxon>
        <taxon>Pseudomonadati</taxon>
        <taxon>Pseudomonadota</taxon>
        <taxon>Alphaproteobacteria</taxon>
        <taxon>Rhodobacterales</taxon>
        <taxon>Roseobacteraceae</taxon>
        <taxon>Roseicyclus</taxon>
    </lineage>
</organism>
<sequence length="139" mass="14781">MRWVLFLMLLAQPAVGDTVVASTTIRGQQLIGPEDVVLVEGDTPGALWAVDQAIGMEARVNLYPGRPVRRGDVHPPAIIERNEVITLRFDSGGLLIVTEGRALDRAAEGEAFRALNLSSRNTVTAVASAPGLAIVGQMP</sequence>
<gene>
    <name evidence="6" type="primary">flgA</name>
    <name evidence="6" type="ORF">GCM10023209_22430</name>
</gene>
<comment type="function">
    <text evidence="4">Involved in the assembly process of the P-ring formation. It may associate with FlgF on the rod constituting a structure essential for the P-ring assembly or may act as a modulator protein for the P-ring assembly.</text>
</comment>
<dbReference type="Gene3D" id="2.30.30.760">
    <property type="match status" value="1"/>
</dbReference>
<comment type="subcellular location">
    <subcellularLocation>
        <location evidence="1 4">Periplasm</location>
    </subcellularLocation>
</comment>
<evidence type="ECO:0000313" key="7">
    <source>
        <dbReference type="Proteomes" id="UP001499910"/>
    </source>
</evidence>
<keyword evidence="6" id="KW-0969">Cilium</keyword>
<keyword evidence="6" id="KW-0282">Flagellum</keyword>
<feature type="signal peptide" evidence="4">
    <location>
        <begin position="1"/>
        <end position="16"/>
    </location>
</feature>
<dbReference type="NCBIfam" id="TIGR03170">
    <property type="entry name" value="flgA_cterm"/>
    <property type="match status" value="1"/>
</dbReference>
<dbReference type="InterPro" id="IPR039246">
    <property type="entry name" value="Flagellar_FlgA"/>
</dbReference>
<evidence type="ECO:0000256" key="4">
    <source>
        <dbReference type="RuleBase" id="RU362063"/>
    </source>
</evidence>
<keyword evidence="2 4" id="KW-0732">Signal</keyword>
<feature type="domain" description="SAF" evidence="5">
    <location>
        <begin position="16"/>
        <end position="74"/>
    </location>
</feature>
<proteinExistence type="inferred from homology"/>
<dbReference type="EMBL" id="BAABHW010000002">
    <property type="protein sequence ID" value="GAA5074894.1"/>
    <property type="molecule type" value="Genomic_DNA"/>
</dbReference>